<comment type="function">
    <text evidence="7">Destroys radicals which are normally produced within the cells and which are toxic to biological systems.</text>
</comment>
<keyword evidence="6 7" id="KW-0186">Copper</keyword>
<evidence type="ECO:0000256" key="5">
    <source>
        <dbReference type="ARBA" id="ARBA00023002"/>
    </source>
</evidence>
<dbReference type="KEGG" id="btab:109032607"/>
<protein>
    <recommendedName>
        <fullName evidence="7">Superoxide dismutase [Cu-Zn]</fullName>
        <ecNumber evidence="7">1.15.1.1</ecNumber>
    </recommendedName>
</protein>
<comment type="cofactor">
    <cofactor evidence="7">
        <name>Zn(2+)</name>
        <dbReference type="ChEBI" id="CHEBI:29105"/>
    </cofactor>
    <text evidence="7">Binds 1 zinc ion per subunit.</text>
</comment>
<dbReference type="Proteomes" id="UP001152759">
    <property type="component" value="Chromosome 8"/>
</dbReference>
<dbReference type="FunFam" id="2.60.40.200:FF:000001">
    <property type="entry name" value="Superoxide dismutase [Cu-Zn]"/>
    <property type="match status" value="1"/>
</dbReference>
<gene>
    <name evidence="10" type="ORF">BEMITA_LOCUS12820</name>
</gene>
<evidence type="ECO:0000256" key="6">
    <source>
        <dbReference type="ARBA" id="ARBA00023008"/>
    </source>
</evidence>
<keyword evidence="11" id="KW-1185">Reference proteome</keyword>
<evidence type="ECO:0000256" key="8">
    <source>
        <dbReference type="SAM" id="SignalP"/>
    </source>
</evidence>
<evidence type="ECO:0000256" key="3">
    <source>
        <dbReference type="ARBA" id="ARBA00022833"/>
    </source>
</evidence>
<evidence type="ECO:0000313" key="10">
    <source>
        <dbReference type="EMBL" id="CAH0394535.1"/>
    </source>
</evidence>
<evidence type="ECO:0000313" key="11">
    <source>
        <dbReference type="Proteomes" id="UP001152759"/>
    </source>
</evidence>
<evidence type="ECO:0000256" key="7">
    <source>
        <dbReference type="RuleBase" id="RU000393"/>
    </source>
</evidence>
<keyword evidence="2 7" id="KW-0479">Metal-binding</keyword>
<dbReference type="SUPFAM" id="SSF49329">
    <property type="entry name" value="Cu,Zn superoxide dismutase-like"/>
    <property type="match status" value="1"/>
</dbReference>
<dbReference type="InterPro" id="IPR018152">
    <property type="entry name" value="SOD_Cu/Zn_BS"/>
</dbReference>
<dbReference type="GO" id="GO:0004784">
    <property type="term" value="F:superoxide dismutase activity"/>
    <property type="evidence" value="ECO:0007669"/>
    <property type="project" value="UniProtKB-EC"/>
</dbReference>
<keyword evidence="5 7" id="KW-0560">Oxidoreductase</keyword>
<comment type="catalytic activity">
    <reaction evidence="7">
        <text>2 superoxide + 2 H(+) = H2O2 + O2</text>
        <dbReference type="Rhea" id="RHEA:20696"/>
        <dbReference type="ChEBI" id="CHEBI:15378"/>
        <dbReference type="ChEBI" id="CHEBI:15379"/>
        <dbReference type="ChEBI" id="CHEBI:16240"/>
        <dbReference type="ChEBI" id="CHEBI:18421"/>
        <dbReference type="EC" id="1.15.1.1"/>
    </reaction>
</comment>
<dbReference type="InterPro" id="IPR001424">
    <property type="entry name" value="SOD_Cu_Zn_dom"/>
</dbReference>
<dbReference type="PROSITE" id="PS00332">
    <property type="entry name" value="SOD_CU_ZN_2"/>
    <property type="match status" value="1"/>
</dbReference>
<dbReference type="GO" id="GO:0005507">
    <property type="term" value="F:copper ion binding"/>
    <property type="evidence" value="ECO:0007669"/>
    <property type="project" value="InterPro"/>
</dbReference>
<feature type="domain" description="Superoxide dismutase copper/zinc binding" evidence="9">
    <location>
        <begin position="38"/>
        <end position="173"/>
    </location>
</feature>
<evidence type="ECO:0000256" key="1">
    <source>
        <dbReference type="ARBA" id="ARBA00010457"/>
    </source>
</evidence>
<reference evidence="10" key="1">
    <citation type="submission" date="2021-12" db="EMBL/GenBank/DDBJ databases">
        <authorList>
            <person name="King R."/>
        </authorList>
    </citation>
    <scope>NUCLEOTIDE SEQUENCE</scope>
</reference>
<accession>A0A9P0ALV4</accession>
<organism evidence="10 11">
    <name type="scientific">Bemisia tabaci</name>
    <name type="common">Sweetpotato whitefly</name>
    <name type="synonym">Aleurodes tabaci</name>
    <dbReference type="NCBI Taxonomy" id="7038"/>
    <lineage>
        <taxon>Eukaryota</taxon>
        <taxon>Metazoa</taxon>
        <taxon>Ecdysozoa</taxon>
        <taxon>Arthropoda</taxon>
        <taxon>Hexapoda</taxon>
        <taxon>Insecta</taxon>
        <taxon>Pterygota</taxon>
        <taxon>Neoptera</taxon>
        <taxon>Paraneoptera</taxon>
        <taxon>Hemiptera</taxon>
        <taxon>Sternorrhyncha</taxon>
        <taxon>Aleyrodoidea</taxon>
        <taxon>Aleyrodidae</taxon>
        <taxon>Aleyrodinae</taxon>
        <taxon>Bemisia</taxon>
    </lineage>
</organism>
<comment type="cofactor">
    <cofactor evidence="7">
        <name>Cu cation</name>
        <dbReference type="ChEBI" id="CHEBI:23378"/>
    </cofactor>
    <text evidence="7">Binds 1 copper ion per subunit.</text>
</comment>
<evidence type="ECO:0000256" key="2">
    <source>
        <dbReference type="ARBA" id="ARBA00022723"/>
    </source>
</evidence>
<dbReference type="PROSITE" id="PS00087">
    <property type="entry name" value="SOD_CU_ZN_1"/>
    <property type="match status" value="1"/>
</dbReference>
<dbReference type="InterPro" id="IPR036423">
    <property type="entry name" value="SOD-like_Cu/Zn_dom_sf"/>
</dbReference>
<feature type="signal peptide" evidence="8">
    <location>
        <begin position="1"/>
        <end position="23"/>
    </location>
</feature>
<dbReference type="PANTHER" id="PTHR10003">
    <property type="entry name" value="SUPEROXIDE DISMUTASE CU-ZN -RELATED"/>
    <property type="match status" value="1"/>
</dbReference>
<dbReference type="EC" id="1.15.1.1" evidence="7"/>
<dbReference type="AlphaFoldDB" id="A0A9P0ALV4"/>
<dbReference type="EMBL" id="OU963869">
    <property type="protein sequence ID" value="CAH0394535.1"/>
    <property type="molecule type" value="Genomic_DNA"/>
</dbReference>
<evidence type="ECO:0000259" key="9">
    <source>
        <dbReference type="Pfam" id="PF00080"/>
    </source>
</evidence>
<name>A0A9P0ALV4_BEMTA</name>
<proteinExistence type="inferred from homology"/>
<dbReference type="PRINTS" id="PR00068">
    <property type="entry name" value="CUZNDISMTASE"/>
</dbReference>
<evidence type="ECO:0000256" key="4">
    <source>
        <dbReference type="ARBA" id="ARBA00022862"/>
    </source>
</evidence>
<keyword evidence="8" id="KW-0732">Signal</keyword>
<comment type="similarity">
    <text evidence="1 7">Belongs to the Cu-Zn superoxide dismutase family.</text>
</comment>
<keyword evidence="4" id="KW-0049">Antioxidant</keyword>
<dbReference type="CDD" id="cd00305">
    <property type="entry name" value="Cu-Zn_Superoxide_Dismutase"/>
    <property type="match status" value="1"/>
</dbReference>
<sequence length="208" mass="21532">MAPLQQITIAVAVILCLSQVSLAQKGKKAVAVIKTDIVSGVIKFSQENATAPVFITGQIEGLSKGNHGFHIHEKGDTSGGCGTTGSHYNPHKANHGGPSDQDRHIGDLGNIYAEPSGVAQINIVDPKITLVGKYSIIGRAVVVHADPDDLGRRGHPDSKTTGHAGGRLGCGVIGIEHPPDFWNSSSTASSSIILILAAVIISGLANSR</sequence>
<keyword evidence="3 7" id="KW-0862">Zinc</keyword>
<feature type="chain" id="PRO_5040184071" description="Superoxide dismutase [Cu-Zn]" evidence="8">
    <location>
        <begin position="24"/>
        <end position="208"/>
    </location>
</feature>
<dbReference type="Gene3D" id="2.60.40.200">
    <property type="entry name" value="Superoxide dismutase, copper/zinc binding domain"/>
    <property type="match status" value="1"/>
</dbReference>
<dbReference type="InterPro" id="IPR024134">
    <property type="entry name" value="SOD_Cu/Zn_/chaperone"/>
</dbReference>
<dbReference type="Pfam" id="PF00080">
    <property type="entry name" value="Sod_Cu"/>
    <property type="match status" value="1"/>
</dbReference>